<reference evidence="2 3" key="1">
    <citation type="submission" date="2020-06" db="EMBL/GenBank/DDBJ databases">
        <title>Description of novel acetic acid bacteria.</title>
        <authorList>
            <person name="Sombolestani A."/>
        </authorList>
    </citation>
    <scope>NUCLEOTIDE SEQUENCE [LARGE SCALE GENOMIC DNA]</scope>
    <source>
        <strain evidence="2 3">LMG 27010</strain>
    </source>
</reference>
<evidence type="ECO:0000256" key="1">
    <source>
        <dbReference type="SAM" id="SignalP"/>
    </source>
</evidence>
<organism evidence="2 3">
    <name type="scientific">Ameyamaea chiangmaiensis</name>
    <dbReference type="NCBI Taxonomy" id="442969"/>
    <lineage>
        <taxon>Bacteria</taxon>
        <taxon>Pseudomonadati</taxon>
        <taxon>Pseudomonadota</taxon>
        <taxon>Alphaproteobacteria</taxon>
        <taxon>Acetobacterales</taxon>
        <taxon>Acetobacteraceae</taxon>
        <taxon>Ameyamaea</taxon>
    </lineage>
</organism>
<name>A0A850PEU4_9PROT</name>
<proteinExistence type="predicted"/>
<feature type="signal peptide" evidence="1">
    <location>
        <begin position="1"/>
        <end position="24"/>
    </location>
</feature>
<dbReference type="EMBL" id="JABXXR010000080">
    <property type="protein sequence ID" value="NVN40980.1"/>
    <property type="molecule type" value="Genomic_DNA"/>
</dbReference>
<feature type="chain" id="PRO_5032499850" evidence="1">
    <location>
        <begin position="25"/>
        <end position="135"/>
    </location>
</feature>
<comment type="caution">
    <text evidence="2">The sequence shown here is derived from an EMBL/GenBank/DDBJ whole genome shotgun (WGS) entry which is preliminary data.</text>
</comment>
<evidence type="ECO:0000313" key="2">
    <source>
        <dbReference type="EMBL" id="NVN40980.1"/>
    </source>
</evidence>
<gene>
    <name evidence="2" type="ORF">HUK82_10480</name>
</gene>
<dbReference type="Proteomes" id="UP000585665">
    <property type="component" value="Unassembled WGS sequence"/>
</dbReference>
<protein>
    <submittedName>
        <fullName evidence="2">Uncharacterized protein</fullName>
    </submittedName>
</protein>
<dbReference type="AlphaFoldDB" id="A0A850PEU4"/>
<dbReference type="RefSeq" id="WP_176613905.1">
    <property type="nucleotide sequence ID" value="NZ_JABXXR010000080.1"/>
</dbReference>
<accession>A0A850PEU4</accession>
<keyword evidence="3" id="KW-1185">Reference proteome</keyword>
<evidence type="ECO:0000313" key="3">
    <source>
        <dbReference type="Proteomes" id="UP000585665"/>
    </source>
</evidence>
<sequence>MHKKAAVLGCLAAFSVSGITRASAADAGILTPDTSCAALIFYTRTDNVGDPTPAAKARFAALLDMMKPYRDALTPRVASDVQIRDLFAALDRECRKDQGEALGVAVRKAGDATIDAANKDLRDAGGTDHGDAPAP</sequence>
<keyword evidence="1" id="KW-0732">Signal</keyword>